<dbReference type="EC" id="6.3.4.15" evidence="3"/>
<dbReference type="InterPro" id="IPR004143">
    <property type="entry name" value="BPL_LPL_catalytic"/>
</dbReference>
<dbReference type="NCBIfam" id="TIGR00121">
    <property type="entry name" value="birA_ligase"/>
    <property type="match status" value="1"/>
</dbReference>
<dbReference type="PANTHER" id="PTHR12835">
    <property type="entry name" value="BIOTIN PROTEIN LIGASE"/>
    <property type="match status" value="1"/>
</dbReference>
<dbReference type="Proteomes" id="UP001526426">
    <property type="component" value="Unassembled WGS sequence"/>
</dbReference>
<dbReference type="CDD" id="cd16442">
    <property type="entry name" value="BPL"/>
    <property type="match status" value="1"/>
</dbReference>
<comment type="caution">
    <text evidence="3">The sequence shown here is derived from an EMBL/GenBank/DDBJ whole genome shotgun (WGS) entry which is preliminary data.</text>
</comment>
<protein>
    <submittedName>
        <fullName evidence="3">Biotin--[acetyl-CoA-carboxylase] ligase</fullName>
        <ecNumber evidence="3">6.3.4.15</ecNumber>
    </submittedName>
</protein>
<keyword evidence="1 3" id="KW-0436">Ligase</keyword>
<proteinExistence type="predicted"/>
<dbReference type="SUPFAM" id="SSF55681">
    <property type="entry name" value="Class II aaRS and biotin synthetases"/>
    <property type="match status" value="1"/>
</dbReference>
<dbReference type="PROSITE" id="PS51733">
    <property type="entry name" value="BPL_LPL_CATALYTIC"/>
    <property type="match status" value="1"/>
</dbReference>
<dbReference type="GO" id="GO:0004077">
    <property type="term" value="F:biotin--[biotin carboxyl-carrier protein] ligase activity"/>
    <property type="evidence" value="ECO:0007669"/>
    <property type="project" value="UniProtKB-EC"/>
</dbReference>
<dbReference type="Gene3D" id="3.30.930.10">
    <property type="entry name" value="Bira Bifunctional Protein, Domain 2"/>
    <property type="match status" value="1"/>
</dbReference>
<gene>
    <name evidence="3" type="ORF">K4A83_10370</name>
</gene>
<reference evidence="3 4" key="1">
    <citation type="submission" date="2021-08" db="EMBL/GenBank/DDBJ databases">
        <title>Draft genome sequence of Spirulina subsalsa with high tolerance to salinity and hype-accumulation of phycocyanin.</title>
        <authorList>
            <person name="Pei H."/>
            <person name="Jiang L."/>
        </authorList>
    </citation>
    <scope>NUCLEOTIDE SEQUENCE [LARGE SCALE GENOMIC DNA]</scope>
    <source>
        <strain evidence="3 4">FACHB-351</strain>
    </source>
</reference>
<accession>A0ABT3L569</accession>
<dbReference type="InterPro" id="IPR004408">
    <property type="entry name" value="Biotin_CoA_COase_ligase"/>
</dbReference>
<dbReference type="EMBL" id="JAIHOM010000042">
    <property type="protein sequence ID" value="MCW6036663.1"/>
    <property type="molecule type" value="Genomic_DNA"/>
</dbReference>
<dbReference type="Pfam" id="PF03099">
    <property type="entry name" value="BPL_LplA_LipB"/>
    <property type="match status" value="1"/>
</dbReference>
<evidence type="ECO:0000259" key="2">
    <source>
        <dbReference type="PROSITE" id="PS51733"/>
    </source>
</evidence>
<feature type="domain" description="BPL/LPL catalytic" evidence="2">
    <location>
        <begin position="9"/>
        <end position="212"/>
    </location>
</feature>
<evidence type="ECO:0000313" key="3">
    <source>
        <dbReference type="EMBL" id="MCW6036663.1"/>
    </source>
</evidence>
<evidence type="ECO:0000313" key="4">
    <source>
        <dbReference type="Proteomes" id="UP001526426"/>
    </source>
</evidence>
<dbReference type="PANTHER" id="PTHR12835:SF5">
    <property type="entry name" value="BIOTIN--PROTEIN LIGASE"/>
    <property type="match status" value="1"/>
</dbReference>
<sequence>MLNPDLIRQEIEALSWSFGAPTMAIHSFESLPSTNDQLWELLSAGEQIPVMAIAQQQTAGRGQWGRQWQSSPGGLYLSLGLTITPDQLSPLLTFASAWGIATTLQQAEIPVQLKWPNDLILQGRKLGGIKLETRSSCPHIVIGVGINWQNQPPFPGISLETFFQRQGKRYISHLEQLAALTTSGILTGYDFYAHQGCDRLLQAYEGLLIHLNQEVKINGSLGTILGVNQQGELRIRLKSPGASSEIRCPLGTISLGYDLPNLNPSQLP</sequence>
<evidence type="ECO:0000256" key="1">
    <source>
        <dbReference type="ARBA" id="ARBA00022598"/>
    </source>
</evidence>
<name>A0ABT3L569_9CYAN</name>
<organism evidence="3 4">
    <name type="scientific">Spirulina subsalsa FACHB-351</name>
    <dbReference type="NCBI Taxonomy" id="234711"/>
    <lineage>
        <taxon>Bacteria</taxon>
        <taxon>Bacillati</taxon>
        <taxon>Cyanobacteriota</taxon>
        <taxon>Cyanophyceae</taxon>
        <taxon>Spirulinales</taxon>
        <taxon>Spirulinaceae</taxon>
        <taxon>Spirulina</taxon>
    </lineage>
</organism>
<dbReference type="RefSeq" id="WP_265264458.1">
    <property type="nucleotide sequence ID" value="NZ_JAIHOM010000042.1"/>
</dbReference>
<dbReference type="InterPro" id="IPR045864">
    <property type="entry name" value="aa-tRNA-synth_II/BPL/LPL"/>
</dbReference>
<keyword evidence="4" id="KW-1185">Reference proteome</keyword>